<protein>
    <submittedName>
        <fullName evidence="1">Thiamine phosphate synthase</fullName>
    </submittedName>
</protein>
<evidence type="ECO:0000313" key="1">
    <source>
        <dbReference type="EMBL" id="MFM9330464.1"/>
    </source>
</evidence>
<evidence type="ECO:0000313" key="2">
    <source>
        <dbReference type="Proteomes" id="UP001631969"/>
    </source>
</evidence>
<comment type="caution">
    <text evidence="1">The sequence shown here is derived from an EMBL/GenBank/DDBJ whole genome shotgun (WGS) entry which is preliminary data.</text>
</comment>
<organism evidence="1 2">
    <name type="scientific">Paenibacillus mesotrionivorans</name>
    <dbReference type="NCBI Taxonomy" id="3160968"/>
    <lineage>
        <taxon>Bacteria</taxon>
        <taxon>Bacillati</taxon>
        <taxon>Bacillota</taxon>
        <taxon>Bacilli</taxon>
        <taxon>Bacillales</taxon>
        <taxon>Paenibacillaceae</taxon>
        <taxon>Paenibacillus</taxon>
    </lineage>
</organism>
<reference evidence="1" key="1">
    <citation type="submission" date="2024-12" db="EMBL/GenBank/DDBJ databases">
        <authorList>
            <person name="Wu N."/>
        </authorList>
    </citation>
    <scope>NUCLEOTIDE SEQUENCE</scope>
    <source>
        <strain evidence="1">P15</strain>
    </source>
</reference>
<name>A0ACC7P4E2_9BACL</name>
<keyword evidence="2" id="KW-1185">Reference proteome</keyword>
<proteinExistence type="predicted"/>
<dbReference type="EMBL" id="JBJURJ010000013">
    <property type="protein sequence ID" value="MFM9330464.1"/>
    <property type="molecule type" value="Genomic_DNA"/>
</dbReference>
<gene>
    <name evidence="1" type="ORF">ACI1P1_19365</name>
</gene>
<accession>A0ACC7P4E2</accession>
<sequence length="206" mass="21547">MTSPKLHMITGGRNFGASLHAAAQAAPWVDYIHLRNKAASAREMESWALHLLQGGVSPGKLVINDRVDVALAVGACGVQLAWHSLRPSTVKTRWPHLLVGVSVHTPQEAAEAFAEGADYVLFGHVYDSASKPGVPPRGLRLLEETVRLSGNHPVIALGGIQPAHIPGLLRTGAAGYAVLSGIGAAADPAQAARDYRDAALKGGDLP</sequence>
<dbReference type="Proteomes" id="UP001631969">
    <property type="component" value="Unassembled WGS sequence"/>
</dbReference>